<feature type="transmembrane region" description="Helical" evidence="8">
    <location>
        <begin position="306"/>
        <end position="337"/>
    </location>
</feature>
<gene>
    <name evidence="9" type="ORF">WJT86_07645</name>
</gene>
<reference evidence="9 10" key="1">
    <citation type="submission" date="2024-04" db="EMBL/GenBank/DDBJ databases">
        <title>A novel species isolated from cricket.</title>
        <authorList>
            <person name="Wang H.-C."/>
        </authorList>
    </citation>
    <scope>NUCLEOTIDE SEQUENCE [LARGE SCALE GENOMIC DNA]</scope>
    <source>
        <strain evidence="9 10">WL0021</strain>
    </source>
</reference>
<keyword evidence="4" id="KW-1003">Cell membrane</keyword>
<feature type="transmembrane region" description="Helical" evidence="8">
    <location>
        <begin position="7"/>
        <end position="25"/>
    </location>
</feature>
<dbReference type="Proteomes" id="UP001418637">
    <property type="component" value="Unassembled WGS sequence"/>
</dbReference>
<feature type="transmembrane region" description="Helical" evidence="8">
    <location>
        <begin position="234"/>
        <end position="263"/>
    </location>
</feature>
<keyword evidence="6 8" id="KW-1133">Transmembrane helix</keyword>
<proteinExistence type="inferred from homology"/>
<comment type="subcellular location">
    <subcellularLocation>
        <location evidence="1">Cell membrane</location>
        <topology evidence="1">Multi-pass membrane protein</topology>
    </subcellularLocation>
</comment>
<protein>
    <submittedName>
        <fullName evidence="9">AI-2E family transporter</fullName>
    </submittedName>
</protein>
<keyword evidence="7 8" id="KW-0472">Membrane</keyword>
<evidence type="ECO:0000256" key="4">
    <source>
        <dbReference type="ARBA" id="ARBA00022475"/>
    </source>
</evidence>
<evidence type="ECO:0000256" key="2">
    <source>
        <dbReference type="ARBA" id="ARBA00009773"/>
    </source>
</evidence>
<sequence>MKFNKETVFWTVIGVVFLGALWLLWSVALPFIVALVITYLLNPIANWLQTKRFSRLMATVLIMSGIVLIMAFLLLLGIPALVHQLSALAARLPSDIERLQAFISEFVPYLLNRFNSHDLVPQIQKNMGEFTAQAATWIGTFLSSLVSGGQALVSFASLVVITPVVVFYLLVDWRSLMKTINAYIPVQHAETVWQLGREISAALDGFFRGQFLVCLLLGLIYATGLWLIGLNSGVMIGLVAGLISFIPYVGSLTGLVLAVGVAIAQFWPEWPMVAATLGVFLGGQFIEGNILSPKLVGNAIGVHPVWLMFALFAFGSVFGFGGLLIAAPMAAVIGVLVRFASTKYLESSLYLGEKPKASRSKKND</sequence>
<feature type="transmembrane region" description="Helical" evidence="8">
    <location>
        <begin position="31"/>
        <end position="48"/>
    </location>
</feature>
<dbReference type="EMBL" id="JBBYXI010000002">
    <property type="protein sequence ID" value="MEN3930930.1"/>
    <property type="molecule type" value="Genomic_DNA"/>
</dbReference>
<dbReference type="InterPro" id="IPR002549">
    <property type="entry name" value="AI-2E-like"/>
</dbReference>
<evidence type="ECO:0000313" key="10">
    <source>
        <dbReference type="Proteomes" id="UP001418637"/>
    </source>
</evidence>
<organism evidence="9 10">
    <name type="scientific">Hohaiivirga grylli</name>
    <dbReference type="NCBI Taxonomy" id="3133970"/>
    <lineage>
        <taxon>Bacteria</taxon>
        <taxon>Pseudomonadati</taxon>
        <taxon>Pseudomonadota</taxon>
        <taxon>Alphaproteobacteria</taxon>
        <taxon>Hyphomicrobiales</taxon>
        <taxon>Methylobacteriaceae</taxon>
        <taxon>Hohaiivirga</taxon>
    </lineage>
</organism>
<dbReference type="PANTHER" id="PTHR21716:SF53">
    <property type="entry name" value="PERMEASE PERM-RELATED"/>
    <property type="match status" value="1"/>
</dbReference>
<dbReference type="PANTHER" id="PTHR21716">
    <property type="entry name" value="TRANSMEMBRANE PROTEIN"/>
    <property type="match status" value="1"/>
</dbReference>
<keyword evidence="10" id="KW-1185">Reference proteome</keyword>
<keyword evidence="3" id="KW-0813">Transport</keyword>
<evidence type="ECO:0000256" key="7">
    <source>
        <dbReference type="ARBA" id="ARBA00023136"/>
    </source>
</evidence>
<evidence type="ECO:0000313" key="9">
    <source>
        <dbReference type="EMBL" id="MEN3930930.1"/>
    </source>
</evidence>
<feature type="transmembrane region" description="Helical" evidence="8">
    <location>
        <begin position="206"/>
        <end position="228"/>
    </location>
</feature>
<dbReference type="RefSeq" id="WP_346336951.1">
    <property type="nucleotide sequence ID" value="NZ_JBBYXI010000002.1"/>
</dbReference>
<accession>A0ABV0BJH3</accession>
<name>A0ABV0BJH3_9HYPH</name>
<keyword evidence="5 8" id="KW-0812">Transmembrane</keyword>
<evidence type="ECO:0000256" key="3">
    <source>
        <dbReference type="ARBA" id="ARBA00022448"/>
    </source>
</evidence>
<comment type="similarity">
    <text evidence="2">Belongs to the autoinducer-2 exporter (AI-2E) (TC 2.A.86) family.</text>
</comment>
<dbReference type="Pfam" id="PF01594">
    <property type="entry name" value="AI-2E_transport"/>
    <property type="match status" value="1"/>
</dbReference>
<feature type="transmembrane region" description="Helical" evidence="8">
    <location>
        <begin position="151"/>
        <end position="171"/>
    </location>
</feature>
<feature type="transmembrane region" description="Helical" evidence="8">
    <location>
        <begin position="270"/>
        <end position="286"/>
    </location>
</feature>
<evidence type="ECO:0000256" key="5">
    <source>
        <dbReference type="ARBA" id="ARBA00022692"/>
    </source>
</evidence>
<feature type="transmembrane region" description="Helical" evidence="8">
    <location>
        <begin position="60"/>
        <end position="82"/>
    </location>
</feature>
<evidence type="ECO:0000256" key="1">
    <source>
        <dbReference type="ARBA" id="ARBA00004651"/>
    </source>
</evidence>
<comment type="caution">
    <text evidence="9">The sequence shown here is derived from an EMBL/GenBank/DDBJ whole genome shotgun (WGS) entry which is preliminary data.</text>
</comment>
<evidence type="ECO:0000256" key="6">
    <source>
        <dbReference type="ARBA" id="ARBA00022989"/>
    </source>
</evidence>
<evidence type="ECO:0000256" key="8">
    <source>
        <dbReference type="SAM" id="Phobius"/>
    </source>
</evidence>